<gene>
    <name evidence="2" type="ORF">SAMN05444392_108134</name>
</gene>
<evidence type="ECO:0000313" key="2">
    <source>
        <dbReference type="EMBL" id="SHF14987.1"/>
    </source>
</evidence>
<organism evidence="2 3">
    <name type="scientific">Seinonella peptonophila</name>
    <dbReference type="NCBI Taxonomy" id="112248"/>
    <lineage>
        <taxon>Bacteria</taxon>
        <taxon>Bacillati</taxon>
        <taxon>Bacillota</taxon>
        <taxon>Bacilli</taxon>
        <taxon>Bacillales</taxon>
        <taxon>Thermoactinomycetaceae</taxon>
        <taxon>Seinonella</taxon>
    </lineage>
</organism>
<reference evidence="2 3" key="1">
    <citation type="submission" date="2016-11" db="EMBL/GenBank/DDBJ databases">
        <authorList>
            <person name="Jaros S."/>
            <person name="Januszkiewicz K."/>
            <person name="Wedrychowicz H."/>
        </authorList>
    </citation>
    <scope>NUCLEOTIDE SEQUENCE [LARGE SCALE GENOMIC DNA]</scope>
    <source>
        <strain evidence="2 3">DSM 44666</strain>
    </source>
</reference>
<keyword evidence="1" id="KW-1133">Transmembrane helix</keyword>
<sequence>MQNEIFSWAGWNAIAAIGEVLGAIATFLAVWFSLKIAREAKAVAEKSFKPTLQINHDHYVEDNRVFIFNITNFSPFPIQIRNAFCFYTIRSNLLLSEIKMISENTHFPLLKSGHSHKIKLKIFDLIPESIQEKKLAYFPIRISIEVVTESGDFFSQNYFFCMSNPHITKFIQYFKADSESGAIELAKKYNSNFSKDRDTTYSSQSFFQ</sequence>
<proteinExistence type="predicted"/>
<accession>A0A1M4ZB00</accession>
<feature type="transmembrane region" description="Helical" evidence="1">
    <location>
        <begin position="6"/>
        <end position="32"/>
    </location>
</feature>
<dbReference type="EMBL" id="FQVL01000008">
    <property type="protein sequence ID" value="SHF14987.1"/>
    <property type="molecule type" value="Genomic_DNA"/>
</dbReference>
<dbReference type="AlphaFoldDB" id="A0A1M4ZB00"/>
<keyword evidence="3" id="KW-1185">Reference proteome</keyword>
<evidence type="ECO:0000313" key="3">
    <source>
        <dbReference type="Proteomes" id="UP000184476"/>
    </source>
</evidence>
<evidence type="ECO:0000256" key="1">
    <source>
        <dbReference type="SAM" id="Phobius"/>
    </source>
</evidence>
<dbReference type="STRING" id="112248.SAMN05444392_108134"/>
<dbReference type="RefSeq" id="WP_073155418.1">
    <property type="nucleotide sequence ID" value="NZ_FQVL01000008.1"/>
</dbReference>
<protein>
    <submittedName>
        <fullName evidence="2">Uncharacterized protein</fullName>
    </submittedName>
</protein>
<name>A0A1M4ZB00_9BACL</name>
<keyword evidence="1" id="KW-0472">Membrane</keyword>
<keyword evidence="1" id="KW-0812">Transmembrane</keyword>
<dbReference type="Proteomes" id="UP000184476">
    <property type="component" value="Unassembled WGS sequence"/>
</dbReference>